<proteinExistence type="predicted"/>
<feature type="compositionally biased region" description="Basic and acidic residues" evidence="1">
    <location>
        <begin position="7"/>
        <end position="25"/>
    </location>
</feature>
<reference evidence="2 3" key="1">
    <citation type="submission" date="2023-01" db="EMBL/GenBank/DDBJ databases">
        <title>Analysis of 21 Apiospora genomes using comparative genomics revels a genus with tremendous synthesis potential of carbohydrate active enzymes and secondary metabolites.</title>
        <authorList>
            <person name="Sorensen T."/>
        </authorList>
    </citation>
    <scope>NUCLEOTIDE SEQUENCE [LARGE SCALE GENOMIC DNA]</scope>
    <source>
        <strain evidence="2 3">CBS 114990</strain>
    </source>
</reference>
<name>A0ABR1UTA7_9PEZI</name>
<dbReference type="Proteomes" id="UP001433268">
    <property type="component" value="Unassembled WGS sequence"/>
</dbReference>
<dbReference type="RefSeq" id="XP_066660726.1">
    <property type="nucleotide sequence ID" value="XM_066818538.1"/>
</dbReference>
<evidence type="ECO:0000313" key="2">
    <source>
        <dbReference type="EMBL" id="KAK8062127.1"/>
    </source>
</evidence>
<evidence type="ECO:0000256" key="1">
    <source>
        <dbReference type="SAM" id="MobiDB-lite"/>
    </source>
</evidence>
<gene>
    <name evidence="2" type="ORF">PG997_014224</name>
</gene>
<accession>A0ABR1UTA7</accession>
<sequence length="257" mass="28142">MVSSKGKPTDPELREELKEKIKAEPNKSGGGEGQWAAWKGAKLAKEYEKQGGDYENAAGSKNQPKKGAPQAKSEGQKEDETLVPVNAHIDGFLLFLLPSATLALPLELVIDSVQPVALEKGSETSGFETTLCRKIFQFGVEVTHKRFQETKFARLDYLDLTNVFVLVPSNEYQGPERVQTTGRATGMCQSQRFKCQHPESRRYPFDICRYVEPAETSFQLGRDIGKPVGPVAKFSEQDGGWAAAVSRTATGASVNGT</sequence>
<protein>
    <submittedName>
        <fullName evidence="2">Uncharacterized protein</fullName>
    </submittedName>
</protein>
<feature type="region of interest" description="Disordered" evidence="1">
    <location>
        <begin position="1"/>
        <end position="36"/>
    </location>
</feature>
<keyword evidence="3" id="KW-1185">Reference proteome</keyword>
<dbReference type="EMBL" id="JAQQWN010000010">
    <property type="protein sequence ID" value="KAK8062127.1"/>
    <property type="molecule type" value="Genomic_DNA"/>
</dbReference>
<comment type="caution">
    <text evidence="2">The sequence shown here is derived from an EMBL/GenBank/DDBJ whole genome shotgun (WGS) entry which is preliminary data.</text>
</comment>
<evidence type="ECO:0000313" key="3">
    <source>
        <dbReference type="Proteomes" id="UP001433268"/>
    </source>
</evidence>
<organism evidence="2 3">
    <name type="scientific">Apiospora hydei</name>
    <dbReference type="NCBI Taxonomy" id="1337664"/>
    <lineage>
        <taxon>Eukaryota</taxon>
        <taxon>Fungi</taxon>
        <taxon>Dikarya</taxon>
        <taxon>Ascomycota</taxon>
        <taxon>Pezizomycotina</taxon>
        <taxon>Sordariomycetes</taxon>
        <taxon>Xylariomycetidae</taxon>
        <taxon>Amphisphaeriales</taxon>
        <taxon>Apiosporaceae</taxon>
        <taxon>Apiospora</taxon>
    </lineage>
</organism>
<dbReference type="GeneID" id="92051598"/>
<feature type="region of interest" description="Disordered" evidence="1">
    <location>
        <begin position="49"/>
        <end position="79"/>
    </location>
</feature>